<evidence type="ECO:0000313" key="3">
    <source>
        <dbReference type="Proteomes" id="UP000316639"/>
    </source>
</evidence>
<reference evidence="2 3" key="1">
    <citation type="submission" date="2019-07" db="EMBL/GenBank/DDBJ databases">
        <title>Lentzea xizangensis sp. nov., isolated from Qinghai-Tibetan Plateau Soils.</title>
        <authorList>
            <person name="Huang J."/>
        </authorList>
    </citation>
    <scope>NUCLEOTIDE SEQUENCE [LARGE SCALE GENOMIC DNA]</scope>
    <source>
        <strain evidence="2 3">FXJ1.1311</strain>
    </source>
</reference>
<dbReference type="OrthoDB" id="5149109at2"/>
<accession>A0A563EZF2</accession>
<protein>
    <submittedName>
        <fullName evidence="2">Uncharacterized protein</fullName>
    </submittedName>
</protein>
<comment type="caution">
    <text evidence="2">The sequence shown here is derived from an EMBL/GenBank/DDBJ whole genome shotgun (WGS) entry which is preliminary data.</text>
</comment>
<gene>
    <name evidence="2" type="ORF">FKR81_07875</name>
</gene>
<dbReference type="AlphaFoldDB" id="A0A563EZF2"/>
<evidence type="ECO:0000256" key="1">
    <source>
        <dbReference type="SAM" id="MobiDB-lite"/>
    </source>
</evidence>
<dbReference type="Proteomes" id="UP000316639">
    <property type="component" value="Unassembled WGS sequence"/>
</dbReference>
<dbReference type="RefSeq" id="WP_146350256.1">
    <property type="nucleotide sequence ID" value="NZ_VOBR01000004.1"/>
</dbReference>
<dbReference type="EMBL" id="VOBR01000004">
    <property type="protein sequence ID" value="TWP53003.1"/>
    <property type="molecule type" value="Genomic_DNA"/>
</dbReference>
<organism evidence="2 3">
    <name type="scientific">Lentzea tibetensis</name>
    <dbReference type="NCBI Taxonomy" id="2591470"/>
    <lineage>
        <taxon>Bacteria</taxon>
        <taxon>Bacillati</taxon>
        <taxon>Actinomycetota</taxon>
        <taxon>Actinomycetes</taxon>
        <taxon>Pseudonocardiales</taxon>
        <taxon>Pseudonocardiaceae</taxon>
        <taxon>Lentzea</taxon>
    </lineage>
</organism>
<proteinExistence type="predicted"/>
<feature type="region of interest" description="Disordered" evidence="1">
    <location>
        <begin position="160"/>
        <end position="186"/>
    </location>
</feature>
<sequence>MDVIALDLREAVEERGYRVDVALEADSSFGSGATRSALLRDMVLDAIGSAASQVSLSFNPVNGSGRELIGERHRYRVRKAHRDASESFVVTVSTESSLGVVEEESLFPLESWVFGWVPGDDGLIADVFVAEIYGIEPGSPGRLLLGRPLLLGGGSPFGGGFTPSDEGLDLDVDDEDMGDARDDLGA</sequence>
<feature type="compositionally biased region" description="Acidic residues" evidence="1">
    <location>
        <begin position="166"/>
        <end position="177"/>
    </location>
</feature>
<name>A0A563EZF2_9PSEU</name>
<keyword evidence="3" id="KW-1185">Reference proteome</keyword>
<evidence type="ECO:0000313" key="2">
    <source>
        <dbReference type="EMBL" id="TWP53003.1"/>
    </source>
</evidence>